<dbReference type="Pfam" id="PF13560">
    <property type="entry name" value="HTH_31"/>
    <property type="match status" value="1"/>
</dbReference>
<protein>
    <submittedName>
        <fullName evidence="2">XRE family transcriptional regulator</fullName>
    </submittedName>
</protein>
<gene>
    <name evidence="2" type="ORF">STSU_031455</name>
</gene>
<proteinExistence type="predicted"/>
<dbReference type="CDD" id="cd00093">
    <property type="entry name" value="HTH_XRE"/>
    <property type="match status" value="1"/>
</dbReference>
<dbReference type="SMART" id="SM00530">
    <property type="entry name" value="HTH_XRE"/>
    <property type="match status" value="1"/>
</dbReference>
<dbReference type="EMBL" id="CP029159">
    <property type="protein sequence ID" value="QKM72033.1"/>
    <property type="molecule type" value="Genomic_DNA"/>
</dbReference>
<feature type="domain" description="HTH cro/C1-type" evidence="1">
    <location>
        <begin position="19"/>
        <end position="76"/>
    </location>
</feature>
<dbReference type="InterPro" id="IPR010982">
    <property type="entry name" value="Lambda_DNA-bd_dom_sf"/>
</dbReference>
<dbReference type="RefSeq" id="WP_040916974.1">
    <property type="nucleotide sequence ID" value="NZ_CP029159.1"/>
</dbReference>
<dbReference type="AlphaFoldDB" id="A0A7G3UNN1"/>
<dbReference type="SUPFAM" id="SSF47413">
    <property type="entry name" value="lambda repressor-like DNA-binding domains"/>
    <property type="match status" value="1"/>
</dbReference>
<keyword evidence="3" id="KW-1185">Reference proteome</keyword>
<dbReference type="InterPro" id="IPR043917">
    <property type="entry name" value="DUF5753"/>
</dbReference>
<dbReference type="GO" id="GO:0003677">
    <property type="term" value="F:DNA binding"/>
    <property type="evidence" value="ECO:0007669"/>
    <property type="project" value="InterPro"/>
</dbReference>
<reference evidence="2 3" key="1">
    <citation type="journal article" date="2012" name="J. Bacteriol.">
        <title>Draft genome of Streptomyces tsukubaensis NRRL 18488, the producer of the clinically important immunosuppressant tacrolimus (FK506).</title>
        <authorList>
            <person name="Barreiro C."/>
            <person name="Prieto C."/>
            <person name="Sola-Landa A."/>
            <person name="Solera E."/>
            <person name="Martinez-Castro M."/>
            <person name="Perez-Redondo R."/>
            <person name="Garcia-Estrada C."/>
            <person name="Aparicio J.F."/>
            <person name="Fernandez-Martinez L.T."/>
            <person name="Santos-Aberturas J."/>
            <person name="Salehi-Najafabadi Z."/>
            <person name="Rodriguez-Garcia A."/>
            <person name="Tauch A."/>
            <person name="Martin J.F."/>
        </authorList>
    </citation>
    <scope>NUCLEOTIDE SEQUENCE [LARGE SCALE GENOMIC DNA]</scope>
    <source>
        <strain evidence="3">DSM 42081 / NBRC 108919 / NRRL 18488 / 9993</strain>
    </source>
</reference>
<evidence type="ECO:0000259" key="1">
    <source>
        <dbReference type="PROSITE" id="PS50943"/>
    </source>
</evidence>
<dbReference type="PROSITE" id="PS50943">
    <property type="entry name" value="HTH_CROC1"/>
    <property type="match status" value="1"/>
</dbReference>
<accession>A0A7G3UNN1</accession>
<organism evidence="2 3">
    <name type="scientific">Streptomyces tsukubensis (strain DSM 42081 / NBRC 108919 / NRRL 18488 / 9993)</name>
    <dbReference type="NCBI Taxonomy" id="1114943"/>
    <lineage>
        <taxon>Bacteria</taxon>
        <taxon>Bacillati</taxon>
        <taxon>Actinomycetota</taxon>
        <taxon>Actinomycetes</taxon>
        <taxon>Kitasatosporales</taxon>
        <taxon>Streptomycetaceae</taxon>
        <taxon>Streptomyces</taxon>
    </lineage>
</organism>
<dbReference type="Pfam" id="PF19054">
    <property type="entry name" value="DUF5753"/>
    <property type="match status" value="1"/>
</dbReference>
<dbReference type="InterPro" id="IPR001387">
    <property type="entry name" value="Cro/C1-type_HTH"/>
</dbReference>
<name>A0A7G3UNN1_STRT9</name>
<dbReference type="Gene3D" id="1.10.260.40">
    <property type="entry name" value="lambda repressor-like DNA-binding domains"/>
    <property type="match status" value="1"/>
</dbReference>
<evidence type="ECO:0000313" key="2">
    <source>
        <dbReference type="EMBL" id="QKM72033.1"/>
    </source>
</evidence>
<dbReference type="Proteomes" id="UP000005940">
    <property type="component" value="Chromosome"/>
</dbReference>
<sequence length="289" mass="32464">MSEPRSAPTVLQMVLGRRLLQLRQAAGLSAQDVGKRLRQSHTTITRMERAEVTLKWLTVKALLEMYGVGEDEAAEFLELTDQANVSGWWQGYRDVLPNWFGVHVSLESGATQVRSYEPHVVPGLLQTPEYARCVLSLGLPRVTTDVVERQIALRRERQALLTRVQPEPPHFWAVVDETVLRRPVGPPDVMRGQVEHLLAVAHLPSVTFQVAPFRAGLHPGGFGPFSVFRFEIPELPDVVGIDSLSRATYSEDPAEVALYREALDQMSTYALSRKDTLRLLDVIRKELDP</sequence>
<evidence type="ECO:0000313" key="3">
    <source>
        <dbReference type="Proteomes" id="UP000005940"/>
    </source>
</evidence>